<reference evidence="2" key="1">
    <citation type="journal article" date="2019" name="Int. J. Syst. Evol. Microbiol.">
        <title>The Global Catalogue of Microorganisms (GCM) 10K type strain sequencing project: providing services to taxonomists for standard genome sequencing and annotation.</title>
        <authorList>
            <consortium name="The Broad Institute Genomics Platform"/>
            <consortium name="The Broad Institute Genome Sequencing Center for Infectious Disease"/>
            <person name="Wu L."/>
            <person name="Ma J."/>
        </authorList>
    </citation>
    <scope>NUCLEOTIDE SEQUENCE [LARGE SCALE GENOMIC DNA]</scope>
    <source>
        <strain evidence="2">CGMCC 1.19029</strain>
    </source>
</reference>
<dbReference type="Pfam" id="PF10722">
    <property type="entry name" value="YbjN"/>
    <property type="match status" value="1"/>
</dbReference>
<comment type="caution">
    <text evidence="1">The sequence shown here is derived from an EMBL/GenBank/DDBJ whole genome shotgun (WGS) entry which is preliminary data.</text>
</comment>
<evidence type="ECO:0000313" key="2">
    <source>
        <dbReference type="Proteomes" id="UP001595756"/>
    </source>
</evidence>
<dbReference type="CDD" id="cd17511">
    <property type="entry name" value="YbjN_AmyR-like"/>
    <property type="match status" value="1"/>
</dbReference>
<dbReference type="Pfam" id="PF06097">
    <property type="entry name" value="DUF945"/>
    <property type="match status" value="1"/>
</dbReference>
<dbReference type="Proteomes" id="UP001595756">
    <property type="component" value="Unassembled WGS sequence"/>
</dbReference>
<keyword evidence="2" id="KW-1185">Reference proteome</keyword>
<sequence length="642" mass="70042">MNKKAAIGGAIAVCAAGWLGATWYTGQQIETRSRQYLEKANAQLASLSPQLGGLSLRLEQLGYDRGWFSSQARYGFSVINAADSGDMPSGTMEFTTRIDHGPFPKGALARGVFLPKLAAMHTELVRTANLEELFKLFDGVVPLTSDDIVSYGGRVRGTARIAPVKAENEAMRLDFSGMQFDGSYDFKHEALTLDARIDALNVADHETDKPTKINVAGIRITAATRLGKFGLSTGESALMLKRFDMDMPEKQVKFVLEDLGYTATATENESALSMTADYQVGKVTVNETPVGSFRTAVHFDNLDGVALKQLVDVFKQVGQVLAQEGKGDQSAAEALMPVLSNHVFKLLAGKPTVRIDPLLWKTDKGESRLTAAVTLTRPEPFDMEHLDQTVARMIQSIDARWDLSQPMLKSVATQYGTQFEDQSPEEAAAKADEMVDGMLGMAQMMNAGKIEGDHFIGTFTYADGMGRLNGKEIPADELFKALASTAEDAADQMAGDDDVESAVAGAAETGEILTDFSPMILDFLAEQDQSPEAGDRENTYWLDPSSMGADSLLMTLYCNDESQCLDLMLTATYKSKRSVTLKEINAWSREYRWVRAYLNEQNQPVVEMDLNAAGGIGKENLAILYRTFVDIGADFANEVIGD</sequence>
<accession>A0ABV8S278</accession>
<dbReference type="RefSeq" id="WP_376814297.1">
    <property type="nucleotide sequence ID" value="NZ_JBHSDY010000011.1"/>
</dbReference>
<protein>
    <submittedName>
        <fullName evidence="1">DUF945 family protein</fullName>
    </submittedName>
</protein>
<gene>
    <name evidence="1" type="ORF">ACFO0J_17105</name>
</gene>
<evidence type="ECO:0000313" key="1">
    <source>
        <dbReference type="EMBL" id="MFC4299763.1"/>
    </source>
</evidence>
<dbReference type="InterPro" id="IPR019660">
    <property type="entry name" value="Put_sensory_transdc_reg_YbjN"/>
</dbReference>
<dbReference type="InterPro" id="IPR010352">
    <property type="entry name" value="DUF945"/>
</dbReference>
<name>A0ABV8S278_9BURK</name>
<proteinExistence type="predicted"/>
<organism evidence="1 2">
    <name type="scientific">Castellaniella hirudinis</name>
    <dbReference type="NCBI Taxonomy" id="1144617"/>
    <lineage>
        <taxon>Bacteria</taxon>
        <taxon>Pseudomonadati</taxon>
        <taxon>Pseudomonadota</taxon>
        <taxon>Betaproteobacteria</taxon>
        <taxon>Burkholderiales</taxon>
        <taxon>Alcaligenaceae</taxon>
        <taxon>Castellaniella</taxon>
    </lineage>
</organism>
<dbReference type="EMBL" id="JBHSDY010000011">
    <property type="protein sequence ID" value="MFC4299763.1"/>
    <property type="molecule type" value="Genomic_DNA"/>
</dbReference>